<evidence type="ECO:0000259" key="2">
    <source>
        <dbReference type="PROSITE" id="PS50042"/>
    </source>
</evidence>
<dbReference type="InterPro" id="IPR014710">
    <property type="entry name" value="RmlC-like_jellyroll"/>
</dbReference>
<dbReference type="SUPFAM" id="SSF51206">
    <property type="entry name" value="cAMP-binding domain-like"/>
    <property type="match status" value="1"/>
</dbReference>
<dbReference type="Gene3D" id="2.60.120.10">
    <property type="entry name" value="Jelly Rolls"/>
    <property type="match status" value="1"/>
</dbReference>
<evidence type="ECO:0000313" key="4">
    <source>
        <dbReference type="Proteomes" id="UP000019248"/>
    </source>
</evidence>
<dbReference type="CDD" id="cd00038">
    <property type="entry name" value="CAP_ED"/>
    <property type="match status" value="1"/>
</dbReference>
<name>W7D1K2_9LIST</name>
<feature type="domain" description="Cyclic nucleotide-binding" evidence="2">
    <location>
        <begin position="44"/>
        <end position="111"/>
    </location>
</feature>
<comment type="caution">
    <text evidence="3">The sequence shown here is derived from an EMBL/GenBank/DDBJ whole genome shotgun (WGS) entry which is preliminary data.</text>
</comment>
<dbReference type="OrthoDB" id="2361390at2"/>
<protein>
    <recommendedName>
        <fullName evidence="2">Cyclic nucleotide-binding domain-containing protein</fullName>
    </recommendedName>
</protein>
<organism evidence="3 4">
    <name type="scientific">Listeria riparia FSL S10-1204</name>
    <dbReference type="NCBI Taxonomy" id="1265816"/>
    <lineage>
        <taxon>Bacteria</taxon>
        <taxon>Bacillati</taxon>
        <taxon>Bacillota</taxon>
        <taxon>Bacilli</taxon>
        <taxon>Bacillales</taxon>
        <taxon>Listeriaceae</taxon>
        <taxon>Listeria</taxon>
    </lineage>
</organism>
<keyword evidence="1" id="KW-0010">Activator</keyword>
<dbReference type="SUPFAM" id="SSF46785">
    <property type="entry name" value="Winged helix' DNA-binding domain"/>
    <property type="match status" value="1"/>
</dbReference>
<dbReference type="RefSeq" id="WP_036101837.1">
    <property type="nucleotide sequence ID" value="NZ_AODL01000031.1"/>
</dbReference>
<dbReference type="EMBL" id="AODL01000031">
    <property type="protein sequence ID" value="EUJ42835.1"/>
    <property type="molecule type" value="Genomic_DNA"/>
</dbReference>
<accession>W7D1K2</accession>
<sequence>MPYQKLFDKHVIGRQFNSCQLLKLLVGNNLYPINHEIIRVNKQDVILKEGNRHKYMYFIQSGLFSVAKEGRIKGFLKESEVIGMTNILVNEESSFTVTALTGSLLLRFTKEDVMLKLVHLQEGLFFLYNDIKIMNQYMIQRDLLQVTDAKDRIKVNIAYLGKLYGKEDKHHIILPKVFTKKIISNFVNVTSTTVYKICRELEEEGFLGKDGQDIEVNKENAVYELAIVDEMNKEREAFF</sequence>
<evidence type="ECO:0000256" key="1">
    <source>
        <dbReference type="ARBA" id="ARBA00023159"/>
    </source>
</evidence>
<dbReference type="Pfam" id="PF00027">
    <property type="entry name" value="cNMP_binding"/>
    <property type="match status" value="1"/>
</dbReference>
<dbReference type="AlphaFoldDB" id="W7D1K2"/>
<dbReference type="PATRIC" id="fig|1265816.5.peg.2943"/>
<dbReference type="InterPro" id="IPR018490">
    <property type="entry name" value="cNMP-bd_dom_sf"/>
</dbReference>
<dbReference type="InterPro" id="IPR000595">
    <property type="entry name" value="cNMP-bd_dom"/>
</dbReference>
<keyword evidence="4" id="KW-1185">Reference proteome</keyword>
<gene>
    <name evidence="3" type="ORF">PRIP_14897</name>
</gene>
<reference evidence="3 4" key="1">
    <citation type="journal article" date="2014" name="Int. J. Syst. Evol. Microbiol.">
        <title>Listeria floridensis sp. nov., Listeria aquatica sp. nov., Listeria cornellensis sp. nov., Listeria riparia sp. nov. and Listeria grandensis sp. nov., from agricultural and natural environments.</title>
        <authorList>
            <person name="den Bakker H.C."/>
            <person name="Warchocki S."/>
            <person name="Wright E.M."/>
            <person name="Allred A.F."/>
            <person name="Ahlstrom C."/>
            <person name="Manuel C.S."/>
            <person name="Stasiewicz M.J."/>
            <person name="Burrell A."/>
            <person name="Roof S."/>
            <person name="Strawn L."/>
            <person name="Fortes E.D."/>
            <person name="Nightingale K.K."/>
            <person name="Kephart D."/>
            <person name="Wiedmann M."/>
        </authorList>
    </citation>
    <scope>NUCLEOTIDE SEQUENCE [LARGE SCALE GENOMIC DNA]</scope>
    <source>
        <strain evidence="3 4">FSL S10-1204</strain>
    </source>
</reference>
<dbReference type="Proteomes" id="UP000019248">
    <property type="component" value="Unassembled WGS sequence"/>
</dbReference>
<evidence type="ECO:0000313" key="3">
    <source>
        <dbReference type="EMBL" id="EUJ42835.1"/>
    </source>
</evidence>
<proteinExistence type="predicted"/>
<dbReference type="InterPro" id="IPR036390">
    <property type="entry name" value="WH_DNA-bd_sf"/>
</dbReference>
<dbReference type="PROSITE" id="PS50042">
    <property type="entry name" value="CNMP_BINDING_3"/>
    <property type="match status" value="1"/>
</dbReference>